<protein>
    <submittedName>
        <fullName evidence="1">Uncharacterized protein</fullName>
    </submittedName>
</protein>
<evidence type="ECO:0000313" key="1">
    <source>
        <dbReference type="EMBL" id="CAF1215631.1"/>
    </source>
</evidence>
<reference evidence="1" key="1">
    <citation type="submission" date="2021-02" db="EMBL/GenBank/DDBJ databases">
        <authorList>
            <person name="Nowell W R."/>
        </authorList>
    </citation>
    <scope>NUCLEOTIDE SEQUENCE</scope>
</reference>
<dbReference type="Proteomes" id="UP000663868">
    <property type="component" value="Unassembled WGS sequence"/>
</dbReference>
<proteinExistence type="predicted"/>
<gene>
    <name evidence="1" type="ORF">IZO911_LOCUS29420</name>
    <name evidence="2" type="ORF">KXQ929_LOCUS23532</name>
</gene>
<evidence type="ECO:0000313" key="2">
    <source>
        <dbReference type="EMBL" id="CAF3914304.1"/>
    </source>
</evidence>
<dbReference type="Proteomes" id="UP000663860">
    <property type="component" value="Unassembled WGS sequence"/>
</dbReference>
<accession>A0A814XH24</accession>
<organism evidence="1 3">
    <name type="scientific">Adineta steineri</name>
    <dbReference type="NCBI Taxonomy" id="433720"/>
    <lineage>
        <taxon>Eukaryota</taxon>
        <taxon>Metazoa</taxon>
        <taxon>Spiralia</taxon>
        <taxon>Gnathifera</taxon>
        <taxon>Rotifera</taxon>
        <taxon>Eurotatoria</taxon>
        <taxon>Bdelloidea</taxon>
        <taxon>Adinetida</taxon>
        <taxon>Adinetidae</taxon>
        <taxon>Adineta</taxon>
    </lineage>
</organism>
<dbReference type="EMBL" id="CAJNOE010000438">
    <property type="protein sequence ID" value="CAF1215631.1"/>
    <property type="molecule type" value="Genomic_DNA"/>
</dbReference>
<sequence>MAERKLFDIVKRVPIAGFGYGAIRGATFVLAGDADEAKYSWEMDVADLNPLRMPRNMINGIINSQYDLNEGIWIGKRSLSDQPFSLTFVPGSDVYHWCIQIDGIIYELGGSKQRVEISVISEHNNLTKYKSHCKRFSWTKLEPGRSSSVSDETLRDYAKAFEKYTYLAVLPSGNKINCQTFVSDMFAKAAGMTQIKARGAILALIPNILF</sequence>
<dbReference type="AlphaFoldDB" id="A0A814XH24"/>
<comment type="caution">
    <text evidence="1">The sequence shown here is derived from an EMBL/GenBank/DDBJ whole genome shotgun (WGS) entry which is preliminary data.</text>
</comment>
<name>A0A814XH24_9BILA</name>
<evidence type="ECO:0000313" key="3">
    <source>
        <dbReference type="Proteomes" id="UP000663860"/>
    </source>
</evidence>
<dbReference type="EMBL" id="CAJOBB010001877">
    <property type="protein sequence ID" value="CAF3914304.1"/>
    <property type="molecule type" value="Genomic_DNA"/>
</dbReference>